<keyword evidence="1" id="KW-1133">Transmembrane helix</keyword>
<evidence type="ECO:0000313" key="3">
    <source>
        <dbReference type="EMBL" id="RKU45432.1"/>
    </source>
</evidence>
<dbReference type="EMBL" id="QVQW01000021">
    <property type="protein sequence ID" value="RKU45432.1"/>
    <property type="molecule type" value="Genomic_DNA"/>
</dbReference>
<dbReference type="OrthoDB" id="2937326at2759"/>
<name>A0A420YC27_9PEZI</name>
<dbReference type="Proteomes" id="UP000275385">
    <property type="component" value="Unassembled WGS sequence"/>
</dbReference>
<evidence type="ECO:0000256" key="1">
    <source>
        <dbReference type="SAM" id="Phobius"/>
    </source>
</evidence>
<dbReference type="STRING" id="177199.A0A420YC27"/>
<reference evidence="3 4" key="1">
    <citation type="submission" date="2018-08" db="EMBL/GenBank/DDBJ databases">
        <title>Draft genome of the lignicolous fungus Coniochaeta pulveracea.</title>
        <authorList>
            <person name="Borstlap C.J."/>
            <person name="De Witt R.N."/>
            <person name="Botha A."/>
            <person name="Volschenk H."/>
        </authorList>
    </citation>
    <scope>NUCLEOTIDE SEQUENCE [LARGE SCALE GENOMIC DNA]</scope>
    <source>
        <strain evidence="3 4">CAB683</strain>
    </source>
</reference>
<dbReference type="PANTHER" id="PTHR37019">
    <property type="entry name" value="CHROMOSOME 1, WHOLE GENOME SHOTGUN SEQUENCE"/>
    <property type="match status" value="1"/>
</dbReference>
<feature type="transmembrane region" description="Helical" evidence="1">
    <location>
        <begin position="86"/>
        <end position="106"/>
    </location>
</feature>
<comment type="caution">
    <text evidence="3">The sequence shown here is derived from an EMBL/GenBank/DDBJ whole genome shotgun (WGS) entry which is preliminary data.</text>
</comment>
<accession>A0A420YC27</accession>
<dbReference type="PANTHER" id="PTHR37019:SF2">
    <property type="entry name" value="EXPERA DOMAIN-CONTAINING PROTEIN"/>
    <property type="match status" value="1"/>
</dbReference>
<evidence type="ECO:0000313" key="4">
    <source>
        <dbReference type="Proteomes" id="UP000275385"/>
    </source>
</evidence>
<dbReference type="Pfam" id="PF24803">
    <property type="entry name" value="DUF7704"/>
    <property type="match status" value="1"/>
</dbReference>
<gene>
    <name evidence="3" type="ORF">DL546_006620</name>
</gene>
<keyword evidence="4" id="KW-1185">Reference proteome</keyword>
<feature type="domain" description="DUF7704" evidence="2">
    <location>
        <begin position="2"/>
        <end position="144"/>
    </location>
</feature>
<proteinExistence type="predicted"/>
<keyword evidence="1" id="KW-0472">Membrane</keyword>
<evidence type="ECO:0000259" key="2">
    <source>
        <dbReference type="Pfam" id="PF24803"/>
    </source>
</evidence>
<dbReference type="InterPro" id="IPR056121">
    <property type="entry name" value="DUF7704"/>
</dbReference>
<feature type="transmembrane region" description="Helical" evidence="1">
    <location>
        <begin position="55"/>
        <end position="74"/>
    </location>
</feature>
<sequence>MASRLPAFPRFVFTVFEPISLIAGFVPAMFMPDWFISAQNVSPSPLIDTDNARLVAQQLGNCYGLLALIGLAVLNTSTELAVVRNYLIALWVADITHVAATCYAIGYGRSVSVGEWDAMLWGNVGVTVLLFLTRTAYLLGLFGPDAPPSYPATTEANKKLK</sequence>
<keyword evidence="1" id="KW-0812">Transmembrane</keyword>
<dbReference type="AlphaFoldDB" id="A0A420YC27"/>
<protein>
    <recommendedName>
        <fullName evidence="2">DUF7704 domain-containing protein</fullName>
    </recommendedName>
</protein>
<feature type="transmembrane region" description="Helical" evidence="1">
    <location>
        <begin position="12"/>
        <end position="35"/>
    </location>
</feature>
<organism evidence="3 4">
    <name type="scientific">Coniochaeta pulveracea</name>
    <dbReference type="NCBI Taxonomy" id="177199"/>
    <lineage>
        <taxon>Eukaryota</taxon>
        <taxon>Fungi</taxon>
        <taxon>Dikarya</taxon>
        <taxon>Ascomycota</taxon>
        <taxon>Pezizomycotina</taxon>
        <taxon>Sordariomycetes</taxon>
        <taxon>Sordariomycetidae</taxon>
        <taxon>Coniochaetales</taxon>
        <taxon>Coniochaetaceae</taxon>
        <taxon>Coniochaeta</taxon>
    </lineage>
</organism>
<feature type="transmembrane region" description="Helical" evidence="1">
    <location>
        <begin position="118"/>
        <end position="139"/>
    </location>
</feature>